<feature type="compositionally biased region" description="Basic and acidic residues" evidence="1">
    <location>
        <begin position="9"/>
        <end position="29"/>
    </location>
</feature>
<keyword evidence="3" id="KW-1185">Reference proteome</keyword>
<comment type="caution">
    <text evidence="2">The sequence shown here is derived from an EMBL/GenBank/DDBJ whole genome shotgun (WGS) entry which is preliminary data.</text>
</comment>
<proteinExistence type="predicted"/>
<dbReference type="Proteomes" id="UP001054889">
    <property type="component" value="Unassembled WGS sequence"/>
</dbReference>
<accession>A0AAV5FJN4</accession>
<feature type="region of interest" description="Disordered" evidence="1">
    <location>
        <begin position="149"/>
        <end position="179"/>
    </location>
</feature>
<dbReference type="EMBL" id="BQKI01000087">
    <property type="protein sequence ID" value="GJN35103.1"/>
    <property type="molecule type" value="Genomic_DNA"/>
</dbReference>
<sequence length="179" mass="18781">MCSNLHAVYDKNFPRVGDHDAEGACHESEAADGNNGHQDALPERQPSPMSPVTADAQPEPLPTPKSPGLTAAKDNYMSPELPRFSLVDMPSAAREDDSPFKTRSQTPLSRLGGTGFTETPSDGNYSLPGQSTAHSMASLFPIIEDEDMPEIPGLISTPGGVSSVGTGVTGLGSMSARTR</sequence>
<gene>
    <name evidence="2" type="primary">gb23836</name>
    <name evidence="2" type="ORF">PR202_gb23836</name>
</gene>
<reference evidence="2" key="1">
    <citation type="journal article" date="2018" name="DNA Res.">
        <title>Multiple hybrid de novo genome assembly of finger millet, an orphan allotetraploid crop.</title>
        <authorList>
            <person name="Hatakeyama M."/>
            <person name="Aluri S."/>
            <person name="Balachadran M.T."/>
            <person name="Sivarajan S.R."/>
            <person name="Patrignani A."/>
            <person name="Gruter S."/>
            <person name="Poveda L."/>
            <person name="Shimizu-Inatsugi R."/>
            <person name="Baeten J."/>
            <person name="Francoijs K.J."/>
            <person name="Nataraja K.N."/>
            <person name="Reddy Y.A.N."/>
            <person name="Phadnis S."/>
            <person name="Ravikumar R.L."/>
            <person name="Schlapbach R."/>
            <person name="Sreeman S.M."/>
            <person name="Shimizu K.K."/>
        </authorList>
    </citation>
    <scope>NUCLEOTIDE SEQUENCE</scope>
</reference>
<feature type="compositionally biased region" description="Low complexity" evidence="1">
    <location>
        <begin position="156"/>
        <end position="179"/>
    </location>
</feature>
<reference evidence="2" key="2">
    <citation type="submission" date="2021-12" db="EMBL/GenBank/DDBJ databases">
        <title>Resequencing data analysis of finger millet.</title>
        <authorList>
            <person name="Hatakeyama M."/>
            <person name="Aluri S."/>
            <person name="Balachadran M.T."/>
            <person name="Sivarajan S.R."/>
            <person name="Poveda L."/>
            <person name="Shimizu-Inatsugi R."/>
            <person name="Schlapbach R."/>
            <person name="Sreeman S.M."/>
            <person name="Shimizu K.K."/>
        </authorList>
    </citation>
    <scope>NUCLEOTIDE SEQUENCE</scope>
</reference>
<feature type="region of interest" description="Disordered" evidence="1">
    <location>
        <begin position="9"/>
        <end position="132"/>
    </location>
</feature>
<evidence type="ECO:0000256" key="1">
    <source>
        <dbReference type="SAM" id="MobiDB-lite"/>
    </source>
</evidence>
<evidence type="ECO:0000313" key="3">
    <source>
        <dbReference type="Proteomes" id="UP001054889"/>
    </source>
</evidence>
<organism evidence="2 3">
    <name type="scientific">Eleusine coracana subsp. coracana</name>
    <dbReference type="NCBI Taxonomy" id="191504"/>
    <lineage>
        <taxon>Eukaryota</taxon>
        <taxon>Viridiplantae</taxon>
        <taxon>Streptophyta</taxon>
        <taxon>Embryophyta</taxon>
        <taxon>Tracheophyta</taxon>
        <taxon>Spermatophyta</taxon>
        <taxon>Magnoliopsida</taxon>
        <taxon>Liliopsida</taxon>
        <taxon>Poales</taxon>
        <taxon>Poaceae</taxon>
        <taxon>PACMAD clade</taxon>
        <taxon>Chloridoideae</taxon>
        <taxon>Cynodonteae</taxon>
        <taxon>Eleusininae</taxon>
        <taxon>Eleusine</taxon>
    </lineage>
</organism>
<feature type="compositionally biased region" description="Polar residues" evidence="1">
    <location>
        <begin position="116"/>
        <end position="132"/>
    </location>
</feature>
<evidence type="ECO:0000313" key="2">
    <source>
        <dbReference type="EMBL" id="GJN35103.1"/>
    </source>
</evidence>
<protein>
    <submittedName>
        <fullName evidence="2">Uncharacterized protein</fullName>
    </submittedName>
</protein>
<dbReference type="AlphaFoldDB" id="A0AAV5FJN4"/>
<name>A0AAV5FJN4_ELECO</name>